<protein>
    <submittedName>
        <fullName evidence="2">Uncharacterized protein</fullName>
    </submittedName>
</protein>
<dbReference type="WBParaSite" id="ES5_v2.g21379.t1">
    <property type="protein sequence ID" value="ES5_v2.g21379.t1"/>
    <property type="gene ID" value="ES5_v2.g21379"/>
</dbReference>
<accession>A0AC34FVN4</accession>
<name>A0AC34FVN4_9BILA</name>
<dbReference type="Proteomes" id="UP000887579">
    <property type="component" value="Unplaced"/>
</dbReference>
<sequence>MMAMKDFEEDLSEIKQFFVASGFVHPEYFEKLEYLLSNVKSEVQEHIEPLSVMSFMPSLLTTPTSKSSSIAFSTEDYRNVLSSSSSKNEELGIGSATTRSLSETSILSDSTQTSSIGCDSVVSTQTSVSVFDTVDPTQASATDLETVESTQASVSKESVGPSTSVSSYCSIDLECDKTQNSDPSVKTAISPQSSSSLKTALSLHDTCSNDSSSTVAI</sequence>
<organism evidence="1 2">
    <name type="scientific">Panagrolaimus sp. ES5</name>
    <dbReference type="NCBI Taxonomy" id="591445"/>
    <lineage>
        <taxon>Eukaryota</taxon>
        <taxon>Metazoa</taxon>
        <taxon>Ecdysozoa</taxon>
        <taxon>Nematoda</taxon>
        <taxon>Chromadorea</taxon>
        <taxon>Rhabditida</taxon>
        <taxon>Tylenchina</taxon>
        <taxon>Panagrolaimomorpha</taxon>
        <taxon>Panagrolaimoidea</taxon>
        <taxon>Panagrolaimidae</taxon>
        <taxon>Panagrolaimus</taxon>
    </lineage>
</organism>
<evidence type="ECO:0000313" key="2">
    <source>
        <dbReference type="WBParaSite" id="ES5_v2.g21379.t1"/>
    </source>
</evidence>
<proteinExistence type="predicted"/>
<evidence type="ECO:0000313" key="1">
    <source>
        <dbReference type="Proteomes" id="UP000887579"/>
    </source>
</evidence>
<reference evidence="2" key="1">
    <citation type="submission" date="2022-11" db="UniProtKB">
        <authorList>
            <consortium name="WormBaseParasite"/>
        </authorList>
    </citation>
    <scope>IDENTIFICATION</scope>
</reference>